<dbReference type="Proteomes" id="UP000282483">
    <property type="component" value="Chromosome"/>
</dbReference>
<dbReference type="Pfam" id="PF08241">
    <property type="entry name" value="Methyltransf_11"/>
    <property type="match status" value="1"/>
</dbReference>
<keyword evidence="6" id="KW-1185">Reference proteome</keyword>
<evidence type="ECO:0000313" key="5">
    <source>
        <dbReference type="EMBL" id="BBB14858.1"/>
    </source>
</evidence>
<dbReference type="KEGG" id="rvi:RVIR1_03380"/>
<gene>
    <name evidence="5" type="ORF">RVIR1_03380</name>
</gene>
<dbReference type="InterPro" id="IPR013216">
    <property type="entry name" value="Methyltransf_11"/>
</dbReference>
<accession>A0A2Z5UTS5</accession>
<name>A0A2Z5UTS5_9COXI</name>
<evidence type="ECO:0000313" key="6">
    <source>
        <dbReference type="Proteomes" id="UP000282483"/>
    </source>
</evidence>
<dbReference type="Gene3D" id="3.40.50.150">
    <property type="entry name" value="Vaccinia Virus protein VP39"/>
    <property type="match status" value="1"/>
</dbReference>
<organism evidence="5 6">
    <name type="scientific">Candidatus Rickettsiella viridis</name>
    <dbReference type="NCBI Taxonomy" id="676208"/>
    <lineage>
        <taxon>Bacteria</taxon>
        <taxon>Pseudomonadati</taxon>
        <taxon>Pseudomonadota</taxon>
        <taxon>Gammaproteobacteria</taxon>
        <taxon>Legionellales</taxon>
        <taxon>Coxiellaceae</taxon>
        <taxon>Rickettsiella</taxon>
    </lineage>
</organism>
<dbReference type="GO" id="GO:0008757">
    <property type="term" value="F:S-adenosylmethionine-dependent methyltransferase activity"/>
    <property type="evidence" value="ECO:0007669"/>
    <property type="project" value="InterPro"/>
</dbReference>
<protein>
    <submittedName>
        <fullName evidence="5">Ubiquinone/menaquinone biosynthesis C-methylase UbiE</fullName>
    </submittedName>
</protein>
<evidence type="ECO:0000256" key="3">
    <source>
        <dbReference type="ARBA" id="ARBA00022679"/>
    </source>
</evidence>
<dbReference type="OrthoDB" id="9797252at2"/>
<dbReference type="GO" id="GO:0032259">
    <property type="term" value="P:methylation"/>
    <property type="evidence" value="ECO:0007669"/>
    <property type="project" value="UniProtKB-KW"/>
</dbReference>
<proteinExistence type="inferred from homology"/>
<reference evidence="5 6" key="1">
    <citation type="submission" date="2017-03" db="EMBL/GenBank/DDBJ databases">
        <title>The genome sequence of Candidatus Rickettsiella viridis.</title>
        <authorList>
            <person name="Nikoh N."/>
            <person name="Tsuchida T."/>
            <person name="Yamaguchi K."/>
            <person name="Maeda T."/>
            <person name="Shigenobu S."/>
            <person name="Fukatsu T."/>
        </authorList>
    </citation>
    <scope>NUCLEOTIDE SEQUENCE [LARGE SCALE GENOMIC DNA]</scope>
    <source>
        <strain evidence="5 6">Ap-RA04</strain>
    </source>
</reference>
<keyword evidence="5" id="KW-0830">Ubiquinone</keyword>
<evidence type="ECO:0000256" key="1">
    <source>
        <dbReference type="ARBA" id="ARBA00008361"/>
    </source>
</evidence>
<dbReference type="RefSeq" id="WP_126322370.1">
    <property type="nucleotide sequence ID" value="NZ_AP018005.1"/>
</dbReference>
<dbReference type="InterPro" id="IPR051052">
    <property type="entry name" value="Diverse_substrate_MTase"/>
</dbReference>
<comment type="similarity">
    <text evidence="1">Belongs to the methyltransferase superfamily.</text>
</comment>
<evidence type="ECO:0000256" key="2">
    <source>
        <dbReference type="ARBA" id="ARBA00022603"/>
    </source>
</evidence>
<dbReference type="CDD" id="cd02440">
    <property type="entry name" value="AdoMet_MTases"/>
    <property type="match status" value="1"/>
</dbReference>
<dbReference type="AlphaFoldDB" id="A0A2Z5UTS5"/>
<dbReference type="SUPFAM" id="SSF53335">
    <property type="entry name" value="S-adenosyl-L-methionine-dependent methyltransferases"/>
    <property type="match status" value="1"/>
</dbReference>
<feature type="domain" description="Methyltransferase type 11" evidence="4">
    <location>
        <begin position="44"/>
        <end position="135"/>
    </location>
</feature>
<keyword evidence="2 5" id="KW-0489">Methyltransferase</keyword>
<sequence length="252" mass="28572">MTKPTERFTETVQDYVKYRPSYPKAVLDTLIDECGLNKDKVIADIGSGTGLLAQLFLDNGNTVYGVEPNQAMREAGEAYLQRYTHFYSRAGSAEATGLADKSIDFITVGTAFHWFDPEKTKQEFQRIAKSNAWVLLVWNVRSTEKSALVSDYEGLIRQYGKDYSTSNAKKMDKVAMDRFFKPQSIRTASFENTQQFDWQGFKGRLLSTSYSLRAGDLGYEAMLAGLKTIFARYQKGGIVTFLYDTKLYYSPI</sequence>
<evidence type="ECO:0000259" key="4">
    <source>
        <dbReference type="Pfam" id="PF08241"/>
    </source>
</evidence>
<dbReference type="EMBL" id="AP018005">
    <property type="protein sequence ID" value="BBB14858.1"/>
    <property type="molecule type" value="Genomic_DNA"/>
</dbReference>
<dbReference type="PANTHER" id="PTHR44942">
    <property type="entry name" value="METHYLTRANSF_11 DOMAIN-CONTAINING PROTEIN"/>
    <property type="match status" value="1"/>
</dbReference>
<dbReference type="PANTHER" id="PTHR44942:SF4">
    <property type="entry name" value="METHYLTRANSFERASE TYPE 11 DOMAIN-CONTAINING PROTEIN"/>
    <property type="match status" value="1"/>
</dbReference>
<dbReference type="InterPro" id="IPR029063">
    <property type="entry name" value="SAM-dependent_MTases_sf"/>
</dbReference>
<keyword evidence="3" id="KW-0808">Transferase</keyword>